<proteinExistence type="predicted"/>
<dbReference type="SUPFAM" id="SSF53756">
    <property type="entry name" value="UDP-Glycosyltransferase/glycogen phosphorylase"/>
    <property type="match status" value="1"/>
</dbReference>
<evidence type="ECO:0008006" key="5">
    <source>
        <dbReference type="Google" id="ProtNLM"/>
    </source>
</evidence>
<comment type="caution">
    <text evidence="3">The sequence shown here is derived from an EMBL/GenBank/DDBJ whole genome shotgun (WGS) entry which is preliminary data.</text>
</comment>
<dbReference type="STRING" id="1550566.SZ63_08980"/>
<dbReference type="EMBL" id="JXOJ01000004">
    <property type="protein sequence ID" value="KLK87744.1"/>
    <property type="molecule type" value="Genomic_DNA"/>
</dbReference>
<evidence type="ECO:0000259" key="1">
    <source>
        <dbReference type="Pfam" id="PF00534"/>
    </source>
</evidence>
<dbReference type="InterPro" id="IPR001296">
    <property type="entry name" value="Glyco_trans_1"/>
</dbReference>
<evidence type="ECO:0000313" key="3">
    <source>
        <dbReference type="EMBL" id="KLK87744.1"/>
    </source>
</evidence>
<feature type="domain" description="Glycosyltransferase subfamily 4-like N-terminal" evidence="2">
    <location>
        <begin position="16"/>
        <end position="199"/>
    </location>
</feature>
<dbReference type="Gene3D" id="3.40.50.2000">
    <property type="entry name" value="Glycogen Phosphorylase B"/>
    <property type="match status" value="2"/>
</dbReference>
<dbReference type="RefSeq" id="WP_048184418.1">
    <property type="nucleotide sequence ID" value="NZ_JXOJ01000004.1"/>
</dbReference>
<reference evidence="3 4" key="1">
    <citation type="journal article" date="2015" name="Int. J. Syst. Evol. Microbiol.">
        <title>Methanoculleus sediminis sp. nov., a methanogen from sediments near a submarine mud volcano.</title>
        <authorList>
            <person name="Chen S.C."/>
            <person name="Chen M.F."/>
            <person name="Lai M.C."/>
            <person name="Weng C.Y."/>
            <person name="Wu S.Y."/>
            <person name="Lin S."/>
            <person name="Yang T.F."/>
            <person name="Chen P.C."/>
        </authorList>
    </citation>
    <scope>NUCLEOTIDE SEQUENCE [LARGE SCALE GENOMIC DNA]</scope>
    <source>
        <strain evidence="3 4">S3Fa</strain>
    </source>
</reference>
<dbReference type="CDD" id="cd03801">
    <property type="entry name" value="GT4_PimA-like"/>
    <property type="match status" value="1"/>
</dbReference>
<dbReference type="OrthoDB" id="132546at2157"/>
<dbReference type="AlphaFoldDB" id="A0A0H1QY28"/>
<dbReference type="PANTHER" id="PTHR45947:SF13">
    <property type="entry name" value="TRANSFERASE"/>
    <property type="match status" value="1"/>
</dbReference>
<accession>A0A0H1QY28</accession>
<feature type="domain" description="Glycosyl transferase family 1" evidence="1">
    <location>
        <begin position="211"/>
        <end position="365"/>
    </location>
</feature>
<gene>
    <name evidence="3" type="ORF">SZ63_08980</name>
</gene>
<dbReference type="Proteomes" id="UP000035301">
    <property type="component" value="Unassembled WGS sequence"/>
</dbReference>
<dbReference type="GO" id="GO:0016757">
    <property type="term" value="F:glycosyltransferase activity"/>
    <property type="evidence" value="ECO:0007669"/>
    <property type="project" value="InterPro"/>
</dbReference>
<keyword evidence="4" id="KW-1185">Reference proteome</keyword>
<dbReference type="Pfam" id="PF00534">
    <property type="entry name" value="Glycos_transf_1"/>
    <property type="match status" value="1"/>
</dbReference>
<evidence type="ECO:0000259" key="2">
    <source>
        <dbReference type="Pfam" id="PF13439"/>
    </source>
</evidence>
<protein>
    <recommendedName>
        <fullName evidence="5">Glycosyl transferase family 1</fullName>
    </recommendedName>
</protein>
<dbReference type="Pfam" id="PF13439">
    <property type="entry name" value="Glyco_transf_4"/>
    <property type="match status" value="1"/>
</dbReference>
<evidence type="ECO:0000313" key="4">
    <source>
        <dbReference type="Proteomes" id="UP000035301"/>
    </source>
</evidence>
<name>A0A0H1QY28_9EURY</name>
<dbReference type="InterPro" id="IPR050194">
    <property type="entry name" value="Glycosyltransferase_grp1"/>
</dbReference>
<organism evidence="3 4">
    <name type="scientific">Methanoculleus sediminis</name>
    <dbReference type="NCBI Taxonomy" id="1550566"/>
    <lineage>
        <taxon>Archaea</taxon>
        <taxon>Methanobacteriati</taxon>
        <taxon>Methanobacteriota</taxon>
        <taxon>Stenosarchaea group</taxon>
        <taxon>Methanomicrobia</taxon>
        <taxon>Methanomicrobiales</taxon>
        <taxon>Methanomicrobiaceae</taxon>
        <taxon>Methanoculleus</taxon>
    </lineage>
</organism>
<dbReference type="PATRIC" id="fig|1550566.3.peg.1952"/>
<dbReference type="PANTHER" id="PTHR45947">
    <property type="entry name" value="SULFOQUINOVOSYL TRANSFERASE SQD2"/>
    <property type="match status" value="1"/>
</dbReference>
<dbReference type="InterPro" id="IPR028098">
    <property type="entry name" value="Glyco_trans_4-like_N"/>
</dbReference>
<sequence>MKILMVAGDNPHAIKIGGKHIHLLLLEKGLTSLGIEVDTVYPRFPDSRVARYLEYIKWGLLSGDPAQFIPPDKLQVTSIVNQLQAALSSVDLNAYSAVHCHDVVSAYAFHQAFPHAALPKILTLHGYFAREAVDYSKIRTEKARRMFFDFCAAVEEDGVHWSDRIICVDTRLRDYVSGASFGYPSVRTSVIPNATDTDRFCPVPAGELIRIRKEAGYREDQFIIIVPRRLVPKNGVRFAIQAMKHIPDKDVRLLILGDGPQYPELAALAQGDARVEFLGAVPHDSIGRYYSIASVVLIPSITSHGVQEATSLSMLEGMACEKIVICSRIGGMQEVLQDGVTGFLVSEQSPEEIAGRINSILKGDVDTGLMGRRARQYVVEHHSYVPHAVTVRNVYEAARSIRQE</sequence>